<evidence type="ECO:0008006" key="3">
    <source>
        <dbReference type="Google" id="ProtNLM"/>
    </source>
</evidence>
<gene>
    <name evidence="1" type="ORF">KIN20_014627</name>
</gene>
<dbReference type="InterPro" id="IPR038902">
    <property type="entry name" value="INTS1"/>
</dbReference>
<dbReference type="AlphaFoldDB" id="A0AAD5MZF8"/>
<dbReference type="GO" id="GO:0032039">
    <property type="term" value="C:integrator complex"/>
    <property type="evidence" value="ECO:0007669"/>
    <property type="project" value="InterPro"/>
</dbReference>
<reference evidence="1" key="1">
    <citation type="submission" date="2021-06" db="EMBL/GenBank/DDBJ databases">
        <title>Parelaphostrongylus tenuis whole genome reference sequence.</title>
        <authorList>
            <person name="Garwood T.J."/>
            <person name="Larsen P.A."/>
            <person name="Fountain-Jones N.M."/>
            <person name="Garbe J.R."/>
            <person name="Macchietto M.G."/>
            <person name="Kania S.A."/>
            <person name="Gerhold R.W."/>
            <person name="Richards J.E."/>
            <person name="Wolf T.M."/>
        </authorList>
    </citation>
    <scope>NUCLEOTIDE SEQUENCE</scope>
    <source>
        <strain evidence="1">MNPRO001-30</strain>
        <tissue evidence="1">Meninges</tissue>
    </source>
</reference>
<protein>
    <recommendedName>
        <fullName evidence="3">DUF3677 domain-containing protein</fullName>
    </recommendedName>
</protein>
<name>A0AAD5MZF8_PARTN</name>
<evidence type="ECO:0000313" key="1">
    <source>
        <dbReference type="EMBL" id="KAJ1356821.1"/>
    </source>
</evidence>
<proteinExistence type="predicted"/>
<dbReference type="EMBL" id="JAHQIW010002923">
    <property type="protein sequence ID" value="KAJ1356821.1"/>
    <property type="molecule type" value="Genomic_DNA"/>
</dbReference>
<dbReference type="GO" id="GO:0034474">
    <property type="term" value="P:U2 snRNA 3'-end processing"/>
    <property type="evidence" value="ECO:0007669"/>
    <property type="project" value="InterPro"/>
</dbReference>
<keyword evidence="2" id="KW-1185">Reference proteome</keyword>
<comment type="caution">
    <text evidence="1">The sequence shown here is derived from an EMBL/GenBank/DDBJ whole genome shotgun (WGS) entry which is preliminary data.</text>
</comment>
<accession>A0AAD5MZF8</accession>
<dbReference type="PANTHER" id="PTHR21224:SF1">
    <property type="entry name" value="INTEGRATOR COMPLEX SUBUNIT 1"/>
    <property type="match status" value="1"/>
</dbReference>
<organism evidence="1 2">
    <name type="scientific">Parelaphostrongylus tenuis</name>
    <name type="common">Meningeal worm</name>
    <dbReference type="NCBI Taxonomy" id="148309"/>
    <lineage>
        <taxon>Eukaryota</taxon>
        <taxon>Metazoa</taxon>
        <taxon>Ecdysozoa</taxon>
        <taxon>Nematoda</taxon>
        <taxon>Chromadorea</taxon>
        <taxon>Rhabditida</taxon>
        <taxon>Rhabditina</taxon>
        <taxon>Rhabditomorpha</taxon>
        <taxon>Strongyloidea</taxon>
        <taxon>Metastrongylidae</taxon>
        <taxon>Parelaphostrongylus</taxon>
    </lineage>
</organism>
<evidence type="ECO:0000313" key="2">
    <source>
        <dbReference type="Proteomes" id="UP001196413"/>
    </source>
</evidence>
<dbReference type="PANTHER" id="PTHR21224">
    <property type="entry name" value="INTEGRATOR COMPLEX SUBUNIT 1"/>
    <property type="match status" value="1"/>
</dbReference>
<sequence>MFPLKQKGKTKSLMKTLPSGVLAPKSVAVKPVKVSAKALFPSSSSQSSGAASGSSVVGSRPTLDESWRVFCKMTTIDFSMYSKLIQETIEQGKFNKLARLLTAAIRTFIDKRTDQHKFCIEYQLLTVVAVTIKEHYEKIQQTALQKCLLNLMCRMKPMSPERQALISALTVALANGEATWDPYYVTAFMYDSLGERNWVGKTPSSSISAEIIKSFGTIYPTKDMLVACNLEPDLDLMPEGLHLCVDRYPSAVAKEEIATIALNALAPWWELRADTLPMHFLRAVAPLMALPDVRFNVVKRIDGWLQHVKASSQYLSILTSLFQFDRTRAAEDHVFRCASELLSAITLMSISASVREAFNAQTAFCEYLDGIVRWLQGARHIFPSAREYLQAYHKLLFMERSEAYCGLKQGPTESEYATCFKIICECRLRESTLRMILGDHITMLDNQEAIRLIEGLTKRAVENRVTADANLPLITLSNPVQLIDRLFQLSSHRPPNASVPDFPDEGTYLTVPIRFLMSACGAAVRGAVRRARGQWFDLALMTHQAIHPSGKAWYIVMVWSCAGKVGDEMEKIYPIYAQLRLFIHMILVNSFRFPLEFEGKTAEEWDELEAKTVEKEKEAIMNLEAILMRQGADEENSKLIGMVCFNQPRE</sequence>
<dbReference type="Proteomes" id="UP001196413">
    <property type="component" value="Unassembled WGS sequence"/>
</dbReference>